<keyword evidence="1" id="KW-0812">Transmembrane</keyword>
<reference evidence="2 3" key="1">
    <citation type="submission" date="2019-11" db="EMBL/GenBank/DDBJ databases">
        <authorList>
            <person name="Li X."/>
        </authorList>
    </citation>
    <scope>NUCLEOTIDE SEQUENCE [LARGE SCALE GENOMIC DNA]</scope>
    <source>
        <strain evidence="2 3">L9</strain>
    </source>
</reference>
<evidence type="ECO:0000256" key="1">
    <source>
        <dbReference type="SAM" id="Phobius"/>
    </source>
</evidence>
<evidence type="ECO:0000313" key="2">
    <source>
        <dbReference type="EMBL" id="MUK86826.1"/>
    </source>
</evidence>
<dbReference type="EMBL" id="WOCA01000001">
    <property type="protein sequence ID" value="MUK86826.1"/>
    <property type="molecule type" value="Genomic_DNA"/>
</dbReference>
<gene>
    <name evidence="2" type="ORF">GMD78_00215</name>
</gene>
<proteinExistence type="predicted"/>
<dbReference type="AlphaFoldDB" id="A0A6N8FDU3"/>
<dbReference type="RefSeq" id="WP_155665992.1">
    <property type="nucleotide sequence ID" value="NZ_WOCA01000001.1"/>
</dbReference>
<feature type="transmembrane region" description="Helical" evidence="1">
    <location>
        <begin position="54"/>
        <end position="73"/>
    </location>
</feature>
<protein>
    <submittedName>
        <fullName evidence="2">Uncharacterized protein</fullName>
    </submittedName>
</protein>
<comment type="caution">
    <text evidence="2">The sequence shown here is derived from an EMBL/GenBank/DDBJ whole genome shotgun (WGS) entry which is preliminary data.</text>
</comment>
<sequence length="357" mass="40559">MKNNVKSEINKIEVPKQLDSYIQSGVESATKNRGEQVNKKIRLSFVQIFKNKKILYTLGAGAIVFILLLTTLLQSKTMLVYASEVPFISSMFNLKPLPEQIIDELEEKDYYTDNIDISVPVFSGKEILISLGGTSNYQYSIMDDIRITVERFLHNNQYDSFTVNVQQQDDQASYHITNAQQTEKENMEQEIKGLVSELNIDIEHVFVEPLDKYISVTVNASINNEKELQEYAQSIKKELLDHTDFKEYEFHVTVSGPEVSVGNDGSTLKPLTDLDKKIGGLAGMLTGNEMYKVTGFSYKEDPLIFEIKTSVSSSEEEHGIYLQNVIGDYFNSTNVPPVIEKDSYQLYIYSKDGKKIN</sequence>
<accession>A0A6N8FDU3</accession>
<organism evidence="2 3">
    <name type="scientific">Ornithinibacillus caprae</name>
    <dbReference type="NCBI Taxonomy" id="2678566"/>
    <lineage>
        <taxon>Bacteria</taxon>
        <taxon>Bacillati</taxon>
        <taxon>Bacillota</taxon>
        <taxon>Bacilli</taxon>
        <taxon>Bacillales</taxon>
        <taxon>Bacillaceae</taxon>
        <taxon>Ornithinibacillus</taxon>
    </lineage>
</organism>
<keyword evidence="1" id="KW-1133">Transmembrane helix</keyword>
<keyword evidence="3" id="KW-1185">Reference proteome</keyword>
<evidence type="ECO:0000313" key="3">
    <source>
        <dbReference type="Proteomes" id="UP000469125"/>
    </source>
</evidence>
<name>A0A6N8FDU3_9BACI</name>
<keyword evidence="1" id="KW-0472">Membrane</keyword>
<dbReference type="Proteomes" id="UP000469125">
    <property type="component" value="Unassembled WGS sequence"/>
</dbReference>